<proteinExistence type="inferred from homology"/>
<protein>
    <submittedName>
        <fullName evidence="2">Complement component 1 Q subcomponent-binding protein, mitochondrial</fullName>
    </submittedName>
</protein>
<dbReference type="SUPFAM" id="SSF54529">
    <property type="entry name" value="Mitochondrial glycoprotein MAM33-like"/>
    <property type="match status" value="1"/>
</dbReference>
<gene>
    <name evidence="2" type="primary">C1qbp</name>
    <name evidence="2" type="ORF">Bhyg_16678</name>
</gene>
<sequence>MMNTIVKSVLRVPTIRSFTAVGRRDFARTFWHMSKPDVVPGASAIPLKKPSQFCSCGCGSHRHKQTKAEQELSAFLNEEIEAEKATQKSFQSLPTQIDGFKVALNGSDIELTKQTDNEKIQISFNINHTVDTDTDDVEQDINANNENAMAEMKSTPNFEVDIVRGGRTVSFTCSFLKGPPEDEYSDLFGIDEVTTFEGEWTEKNYAVAGNLLDGYFYDLLMSLLEEKGVSNDFVAKLSQLSTNYEHSRYIELLEKLKVTFADK</sequence>
<dbReference type="EMBL" id="WJQU01003045">
    <property type="protein sequence ID" value="KAJ6628237.1"/>
    <property type="molecule type" value="Genomic_DNA"/>
</dbReference>
<dbReference type="OrthoDB" id="278212at2759"/>
<dbReference type="FunFam" id="3.10.280.10:FF:000005">
    <property type="entry name" value="Glycoprotein gC1qBP, putative"/>
    <property type="match status" value="1"/>
</dbReference>
<dbReference type="Pfam" id="PF02330">
    <property type="entry name" value="MAM33"/>
    <property type="match status" value="1"/>
</dbReference>
<evidence type="ECO:0000256" key="1">
    <source>
        <dbReference type="ARBA" id="ARBA00005457"/>
    </source>
</evidence>
<dbReference type="InterPro" id="IPR036561">
    <property type="entry name" value="MAM33_sf"/>
</dbReference>
<organism evidence="2 3">
    <name type="scientific">Pseudolycoriella hygida</name>
    <dbReference type="NCBI Taxonomy" id="35572"/>
    <lineage>
        <taxon>Eukaryota</taxon>
        <taxon>Metazoa</taxon>
        <taxon>Ecdysozoa</taxon>
        <taxon>Arthropoda</taxon>
        <taxon>Hexapoda</taxon>
        <taxon>Insecta</taxon>
        <taxon>Pterygota</taxon>
        <taxon>Neoptera</taxon>
        <taxon>Endopterygota</taxon>
        <taxon>Diptera</taxon>
        <taxon>Nematocera</taxon>
        <taxon>Sciaroidea</taxon>
        <taxon>Sciaridae</taxon>
        <taxon>Pseudolycoriella</taxon>
    </lineage>
</organism>
<name>A0A9Q0MMQ7_9DIPT</name>
<dbReference type="AlphaFoldDB" id="A0A9Q0MMQ7"/>
<comment type="similarity">
    <text evidence="1">Belongs to the MAM33 family.</text>
</comment>
<accession>A0A9Q0MMQ7</accession>
<dbReference type="Proteomes" id="UP001151699">
    <property type="component" value="Unassembled WGS sequence"/>
</dbReference>
<dbReference type="Gene3D" id="3.10.280.10">
    <property type="entry name" value="Mitochondrial glycoprotein"/>
    <property type="match status" value="1"/>
</dbReference>
<evidence type="ECO:0000313" key="2">
    <source>
        <dbReference type="EMBL" id="KAJ6628237.1"/>
    </source>
</evidence>
<reference evidence="2" key="1">
    <citation type="submission" date="2022-07" db="EMBL/GenBank/DDBJ databases">
        <authorList>
            <person name="Trinca V."/>
            <person name="Uliana J.V.C."/>
            <person name="Torres T.T."/>
            <person name="Ward R.J."/>
            <person name="Monesi N."/>
        </authorList>
    </citation>
    <scope>NUCLEOTIDE SEQUENCE</scope>
    <source>
        <strain evidence="2">HSMRA1968</strain>
        <tissue evidence="2">Whole embryos</tissue>
    </source>
</reference>
<dbReference type="PANTHER" id="PTHR10826">
    <property type="entry name" value="COMPLEMENT COMPONENT 1"/>
    <property type="match status" value="1"/>
</dbReference>
<dbReference type="GO" id="GO:0005759">
    <property type="term" value="C:mitochondrial matrix"/>
    <property type="evidence" value="ECO:0007669"/>
    <property type="project" value="InterPro"/>
</dbReference>
<evidence type="ECO:0000313" key="3">
    <source>
        <dbReference type="Proteomes" id="UP001151699"/>
    </source>
</evidence>
<keyword evidence="3" id="KW-1185">Reference proteome</keyword>
<dbReference type="InterPro" id="IPR003428">
    <property type="entry name" value="MAM33"/>
</dbReference>
<comment type="caution">
    <text evidence="2">The sequence shown here is derived from an EMBL/GenBank/DDBJ whole genome shotgun (WGS) entry which is preliminary data.</text>
</comment>
<dbReference type="GO" id="GO:0042256">
    <property type="term" value="P:cytosolic ribosome assembly"/>
    <property type="evidence" value="ECO:0007669"/>
    <property type="project" value="TreeGrafter"/>
</dbReference>
<dbReference type="PANTHER" id="PTHR10826:SF1">
    <property type="entry name" value="COMPLEMENT COMPONENT 1 Q SUBCOMPONENT-BINDING PROTEIN, MITOCHONDRIAL"/>
    <property type="match status" value="1"/>
</dbReference>